<evidence type="ECO:0000256" key="3">
    <source>
        <dbReference type="ARBA" id="ARBA00022723"/>
    </source>
</evidence>
<dbReference type="GO" id="GO:0016787">
    <property type="term" value="F:hydrolase activity"/>
    <property type="evidence" value="ECO:0007669"/>
    <property type="project" value="UniProtKB-KW"/>
</dbReference>
<dbReference type="SMART" id="SM00849">
    <property type="entry name" value="Lactamase_B"/>
    <property type="match status" value="1"/>
</dbReference>
<dbReference type="PANTHER" id="PTHR42978:SF2">
    <property type="entry name" value="102 KBASES UNSTABLE REGION: FROM 1 TO 119443"/>
    <property type="match status" value="1"/>
</dbReference>
<sequence length="223" mass="23698">MADITVRRVDFGYFVRPAGETGTGSPRVEPALGYLIDHPRGRLLVDTGMGSHPDVDAHYQPHRVPLAAAVAAAGITLTDIRYVVNCHLHFDHCGGNPELAGTPVFTQRSELTTARTVTGHTLPELVDFAGARYEELDGEAEILPGVLVVPTPGHTAGHQSVVVTTGDGTVIVAGQSHDHATAFTGDVLARRAGVGITPAWLGRLLELDPERVVFAHDNAVWTP</sequence>
<keyword evidence="5" id="KW-0862">Zinc</keyword>
<comment type="cofactor">
    <cofactor evidence="1">
        <name>Zn(2+)</name>
        <dbReference type="ChEBI" id="CHEBI:29105"/>
    </cofactor>
</comment>
<dbReference type="InterPro" id="IPR036866">
    <property type="entry name" value="RibonucZ/Hydroxyglut_hydro"/>
</dbReference>
<dbReference type="InterPro" id="IPR001279">
    <property type="entry name" value="Metallo-B-lactamas"/>
</dbReference>
<dbReference type="SUPFAM" id="SSF56281">
    <property type="entry name" value="Metallo-hydrolase/oxidoreductase"/>
    <property type="match status" value="1"/>
</dbReference>
<dbReference type="Proteomes" id="UP000598146">
    <property type="component" value="Unassembled WGS sequence"/>
</dbReference>
<evidence type="ECO:0000256" key="5">
    <source>
        <dbReference type="ARBA" id="ARBA00022833"/>
    </source>
</evidence>
<dbReference type="GO" id="GO:0046872">
    <property type="term" value="F:metal ion binding"/>
    <property type="evidence" value="ECO:0007669"/>
    <property type="project" value="UniProtKB-KW"/>
</dbReference>
<dbReference type="EMBL" id="JADQTO010000004">
    <property type="protein sequence ID" value="MBG0562004.1"/>
    <property type="molecule type" value="Genomic_DNA"/>
</dbReference>
<evidence type="ECO:0000256" key="2">
    <source>
        <dbReference type="ARBA" id="ARBA00007749"/>
    </source>
</evidence>
<evidence type="ECO:0000313" key="8">
    <source>
        <dbReference type="Proteomes" id="UP000598146"/>
    </source>
</evidence>
<organism evidence="7 8">
    <name type="scientific">Actinoplanes aureus</name>
    <dbReference type="NCBI Taxonomy" id="2792083"/>
    <lineage>
        <taxon>Bacteria</taxon>
        <taxon>Bacillati</taxon>
        <taxon>Actinomycetota</taxon>
        <taxon>Actinomycetes</taxon>
        <taxon>Micromonosporales</taxon>
        <taxon>Micromonosporaceae</taxon>
        <taxon>Actinoplanes</taxon>
    </lineage>
</organism>
<evidence type="ECO:0000259" key="6">
    <source>
        <dbReference type="SMART" id="SM00849"/>
    </source>
</evidence>
<evidence type="ECO:0000256" key="1">
    <source>
        <dbReference type="ARBA" id="ARBA00001947"/>
    </source>
</evidence>
<reference evidence="7" key="1">
    <citation type="submission" date="2020-11" db="EMBL/GenBank/DDBJ databases">
        <title>Isolation and identification of active actinomycetes.</title>
        <authorList>
            <person name="Sun X."/>
        </authorList>
    </citation>
    <scope>NUCLEOTIDE SEQUENCE</scope>
    <source>
        <strain evidence="7">NEAU-A11</strain>
    </source>
</reference>
<keyword evidence="4" id="KW-0378">Hydrolase</keyword>
<dbReference type="Gene3D" id="3.60.15.10">
    <property type="entry name" value="Ribonuclease Z/Hydroxyacylglutathione hydrolase-like"/>
    <property type="match status" value="1"/>
</dbReference>
<accession>A0A931G142</accession>
<keyword evidence="8" id="KW-1185">Reference proteome</keyword>
<keyword evidence="3" id="KW-0479">Metal-binding</keyword>
<feature type="domain" description="Metallo-beta-lactamase" evidence="6">
    <location>
        <begin position="30"/>
        <end position="216"/>
    </location>
</feature>
<protein>
    <submittedName>
        <fullName evidence="7">MBL fold metallo-hydrolase</fullName>
    </submittedName>
</protein>
<comment type="similarity">
    <text evidence="2">Belongs to the metallo-beta-lactamase superfamily.</text>
</comment>
<dbReference type="InterPro" id="IPR051013">
    <property type="entry name" value="MBL_superfamily_lactonases"/>
</dbReference>
<name>A0A931G142_9ACTN</name>
<dbReference type="RefSeq" id="WP_196413783.1">
    <property type="nucleotide sequence ID" value="NZ_JADQTO010000004.1"/>
</dbReference>
<dbReference type="Pfam" id="PF00753">
    <property type="entry name" value="Lactamase_B"/>
    <property type="match status" value="1"/>
</dbReference>
<comment type="caution">
    <text evidence="7">The sequence shown here is derived from an EMBL/GenBank/DDBJ whole genome shotgun (WGS) entry which is preliminary data.</text>
</comment>
<dbReference type="AlphaFoldDB" id="A0A931G142"/>
<dbReference type="PANTHER" id="PTHR42978">
    <property type="entry name" value="QUORUM-QUENCHING LACTONASE YTNP-RELATED-RELATED"/>
    <property type="match status" value="1"/>
</dbReference>
<proteinExistence type="inferred from homology"/>
<evidence type="ECO:0000313" key="7">
    <source>
        <dbReference type="EMBL" id="MBG0562004.1"/>
    </source>
</evidence>
<gene>
    <name evidence="7" type="ORF">I4J89_11075</name>
</gene>
<evidence type="ECO:0000256" key="4">
    <source>
        <dbReference type="ARBA" id="ARBA00022801"/>
    </source>
</evidence>